<evidence type="ECO:0000313" key="4">
    <source>
        <dbReference type="RefSeq" id="XP_003251099.1"/>
    </source>
</evidence>
<keyword evidence="1" id="KW-1133">Transmembrane helix</keyword>
<dbReference type="GO" id="GO:0016020">
    <property type="term" value="C:membrane"/>
    <property type="evidence" value="ECO:0007669"/>
    <property type="project" value="TreeGrafter"/>
</dbReference>
<feature type="transmembrane region" description="Helical" evidence="1">
    <location>
        <begin position="223"/>
        <end position="243"/>
    </location>
</feature>
<dbReference type="RefSeq" id="XP_003251099.1">
    <property type="nucleotide sequence ID" value="XM_003251051.4"/>
</dbReference>
<gene>
    <name evidence="2" type="primary">100577335</name>
    <name evidence="4" type="synonym">LOC100577335</name>
</gene>
<dbReference type="Pfam" id="PF21534">
    <property type="entry name" value="Rost"/>
    <property type="match status" value="1"/>
</dbReference>
<proteinExistence type="predicted"/>
<dbReference type="GeneID" id="100577335"/>
<evidence type="ECO:0000256" key="1">
    <source>
        <dbReference type="SAM" id="Phobius"/>
    </source>
</evidence>
<dbReference type="InterPro" id="IPR049352">
    <property type="entry name" value="Rost"/>
</dbReference>
<dbReference type="OrthoDB" id="419711at2759"/>
<feature type="transmembrane region" description="Helical" evidence="1">
    <location>
        <begin position="263"/>
        <end position="290"/>
    </location>
</feature>
<evidence type="ECO:0000313" key="2">
    <source>
        <dbReference type="EnsemblMetazoa" id="XP_003251099"/>
    </source>
</evidence>
<reference evidence="4" key="2">
    <citation type="submission" date="2025-04" db="UniProtKB">
        <authorList>
            <consortium name="RefSeq"/>
        </authorList>
    </citation>
    <scope>IDENTIFICATION</scope>
    <source>
        <strain evidence="4">DH4</strain>
        <tissue evidence="4">Whole body</tissue>
    </source>
</reference>
<protein>
    <submittedName>
        <fullName evidence="4">Protein rolling stone isoform X1</fullName>
    </submittedName>
</protein>
<accession>A0A8B6XWD7</accession>
<keyword evidence="3" id="KW-1185">Reference proteome</keyword>
<dbReference type="AlphaFoldDB" id="A0A7M7GB57"/>
<dbReference type="PANTHER" id="PTHR12242">
    <property type="entry name" value="OS02G0130600 PROTEIN-RELATED"/>
    <property type="match status" value="1"/>
</dbReference>
<feature type="transmembrane region" description="Helical" evidence="1">
    <location>
        <begin position="80"/>
        <end position="102"/>
    </location>
</feature>
<reference evidence="2" key="1">
    <citation type="submission" date="2021-01" db="UniProtKB">
        <authorList>
            <consortium name="EnsemblMetazoa"/>
        </authorList>
    </citation>
    <scope>IDENTIFICATION</scope>
    <source>
        <strain evidence="2">DH4</strain>
    </source>
</reference>
<name>A0A7M7GB57_APIME</name>
<evidence type="ECO:0000313" key="3">
    <source>
        <dbReference type="Proteomes" id="UP000005203"/>
    </source>
</evidence>
<feature type="transmembrane region" description="Helical" evidence="1">
    <location>
        <begin position="161"/>
        <end position="185"/>
    </location>
</feature>
<dbReference type="EnsemblMetazoa" id="XM_003251051">
    <property type="protein sequence ID" value="XP_003251099"/>
    <property type="gene ID" value="LOC100577335"/>
</dbReference>
<keyword evidence="1" id="KW-0472">Membrane</keyword>
<dbReference type="Proteomes" id="UP000005203">
    <property type="component" value="Linkage group LG5"/>
</dbReference>
<feature type="transmembrane region" description="Helical" evidence="1">
    <location>
        <begin position="197"/>
        <end position="216"/>
    </location>
</feature>
<feature type="transmembrane region" description="Helical" evidence="1">
    <location>
        <begin position="122"/>
        <end position="140"/>
    </location>
</feature>
<sequence length="321" mass="37853">MPPECEEIEGHEEKTSCIDGRIKEHLQFSPTFTLCGRRTMVNKIWCQEGAKKWFFKKNPPLHPRVLSEPKCQKYVATWYLLYRWLIFMAWACIVICSIFEFGSYKPMLAYDKWPIYMTNWDLVLGFTQALLGGFLVLRRWNLQKVSGFDPSTLMLGSMDKVYLFLYVLTTNTAIVITITYWSSIYDPTIHYLDPLNIMLHICNSILMIIDFCITSIPFRLRNFWWCLILVILYTIFSVIYYLVGGVDKNGYHYIYKILDWKKPIQASLVCIGEAVLITILHSLMCFLDIIKNRLYLKIDKKLGRSYLETQMSRREKNIDIV</sequence>
<organism evidence="2">
    <name type="scientific">Apis mellifera</name>
    <name type="common">Honeybee</name>
    <dbReference type="NCBI Taxonomy" id="7460"/>
    <lineage>
        <taxon>Eukaryota</taxon>
        <taxon>Metazoa</taxon>
        <taxon>Ecdysozoa</taxon>
        <taxon>Arthropoda</taxon>
        <taxon>Hexapoda</taxon>
        <taxon>Insecta</taxon>
        <taxon>Pterygota</taxon>
        <taxon>Neoptera</taxon>
        <taxon>Endopterygota</taxon>
        <taxon>Hymenoptera</taxon>
        <taxon>Apocrita</taxon>
        <taxon>Aculeata</taxon>
        <taxon>Apoidea</taxon>
        <taxon>Anthophila</taxon>
        <taxon>Apidae</taxon>
        <taxon>Apis</taxon>
    </lineage>
</organism>
<dbReference type="PANTHER" id="PTHR12242:SF49">
    <property type="entry name" value="HEADBUTT, ISOFORM E"/>
    <property type="match status" value="1"/>
</dbReference>
<dbReference type="KEGG" id="ame:100577335"/>
<accession>A0A7M7GB57</accession>
<keyword evidence="1" id="KW-0812">Transmembrane</keyword>